<comment type="similarity">
    <text evidence="1">Belongs to the universal stress protein A family.</text>
</comment>
<feature type="domain" description="UspA" evidence="2">
    <location>
        <begin position="1"/>
        <end position="146"/>
    </location>
</feature>
<dbReference type="PANTHER" id="PTHR46268:SF6">
    <property type="entry name" value="UNIVERSAL STRESS PROTEIN UP12"/>
    <property type="match status" value="1"/>
</dbReference>
<keyword evidence="4" id="KW-1185">Reference proteome</keyword>
<organism evidence="3 4">
    <name type="scientific">Arenibacter aquaticus</name>
    <dbReference type="NCBI Taxonomy" id="2489054"/>
    <lineage>
        <taxon>Bacteria</taxon>
        <taxon>Pseudomonadati</taxon>
        <taxon>Bacteroidota</taxon>
        <taxon>Flavobacteriia</taxon>
        <taxon>Flavobacteriales</taxon>
        <taxon>Flavobacteriaceae</taxon>
        <taxon>Arenibacter</taxon>
    </lineage>
</organism>
<dbReference type="PRINTS" id="PR01438">
    <property type="entry name" value="UNVRSLSTRESS"/>
</dbReference>
<dbReference type="InterPro" id="IPR006016">
    <property type="entry name" value="UspA"/>
</dbReference>
<dbReference type="RefSeq" id="WP_126164102.1">
    <property type="nucleotide sequence ID" value="NZ_RQPJ01000021.1"/>
</dbReference>
<name>A0A430K0G5_9FLAO</name>
<sequence length="280" mass="32025">MKKILIPTDFSENAWNAIKYGMELFHKTSCTFHIVHINPISYNSGGEEAMYISPEIMEETLLKESNEKLAKVIKQIERLPLNTKHSFHTTSLYGFFLDHIKQEVQDKDIDLIIMGTKGASGFKAVSMGSNTGNVLTKVRCAVLAVPEDAQYSTPKEIGFPTDFQIGYDLKVMDYIKEMVVLHNSSLHFLYVAPKTEDLSEVQVKNKAFLENYFIDSQYSFHTQNNRKLDEAVEKFVADKNLDMLVMVAKNLNFIERILFKPTVEKISYHTKVPFLVVHEG</sequence>
<dbReference type="Proteomes" id="UP000267585">
    <property type="component" value="Unassembled WGS sequence"/>
</dbReference>
<evidence type="ECO:0000313" key="4">
    <source>
        <dbReference type="Proteomes" id="UP000267585"/>
    </source>
</evidence>
<proteinExistence type="inferred from homology"/>
<protein>
    <submittedName>
        <fullName evidence="3">Universal stress protein</fullName>
    </submittedName>
</protein>
<dbReference type="EMBL" id="RQPJ01000021">
    <property type="protein sequence ID" value="RTE52416.1"/>
    <property type="molecule type" value="Genomic_DNA"/>
</dbReference>
<gene>
    <name evidence="3" type="ORF">EHW67_19765</name>
</gene>
<dbReference type="Gene3D" id="3.40.50.620">
    <property type="entry name" value="HUPs"/>
    <property type="match status" value="2"/>
</dbReference>
<comment type="caution">
    <text evidence="3">The sequence shown here is derived from an EMBL/GenBank/DDBJ whole genome shotgun (WGS) entry which is preliminary data.</text>
</comment>
<dbReference type="Pfam" id="PF00582">
    <property type="entry name" value="Usp"/>
    <property type="match status" value="2"/>
</dbReference>
<dbReference type="InterPro" id="IPR014729">
    <property type="entry name" value="Rossmann-like_a/b/a_fold"/>
</dbReference>
<dbReference type="AlphaFoldDB" id="A0A430K0G5"/>
<evidence type="ECO:0000256" key="1">
    <source>
        <dbReference type="ARBA" id="ARBA00008791"/>
    </source>
</evidence>
<evidence type="ECO:0000313" key="3">
    <source>
        <dbReference type="EMBL" id="RTE52416.1"/>
    </source>
</evidence>
<dbReference type="CDD" id="cd00293">
    <property type="entry name" value="USP-like"/>
    <property type="match status" value="1"/>
</dbReference>
<reference evidence="3 4" key="1">
    <citation type="submission" date="2018-11" db="EMBL/GenBank/DDBJ databases">
        <title>Arenibacter aquaticus sp.nov., a marine bacterium isolated from surface seawater in the South China Sea.</title>
        <authorList>
            <person name="Guo J."/>
            <person name="Sun J."/>
        </authorList>
    </citation>
    <scope>NUCLEOTIDE SEQUENCE [LARGE SCALE GENOMIC DNA]</scope>
    <source>
        <strain evidence="3 4">GUO666</strain>
    </source>
</reference>
<evidence type="ECO:0000259" key="2">
    <source>
        <dbReference type="Pfam" id="PF00582"/>
    </source>
</evidence>
<accession>A0A430K0G5</accession>
<dbReference type="OrthoDB" id="9788959at2"/>
<dbReference type="PANTHER" id="PTHR46268">
    <property type="entry name" value="STRESS RESPONSE PROTEIN NHAX"/>
    <property type="match status" value="1"/>
</dbReference>
<feature type="domain" description="UspA" evidence="2">
    <location>
        <begin position="228"/>
        <end position="278"/>
    </location>
</feature>
<dbReference type="InterPro" id="IPR006015">
    <property type="entry name" value="Universal_stress_UspA"/>
</dbReference>
<dbReference type="SUPFAM" id="SSF52402">
    <property type="entry name" value="Adenine nucleotide alpha hydrolases-like"/>
    <property type="match status" value="2"/>
</dbReference>